<dbReference type="STRING" id="1817813.A2008_03025"/>
<dbReference type="Gene3D" id="3.40.1190.20">
    <property type="match status" value="1"/>
</dbReference>
<dbReference type="PANTHER" id="PTHR43320:SF3">
    <property type="entry name" value="CARBOHYDRATE KINASE PFKB DOMAIN-CONTAINING PROTEIN"/>
    <property type="match status" value="1"/>
</dbReference>
<feature type="domain" description="Carbohydrate kinase PfkB" evidence="4">
    <location>
        <begin position="58"/>
        <end position="314"/>
    </location>
</feature>
<accession>A0A1F7WTU8</accession>
<dbReference type="AlphaFoldDB" id="A0A1F7WTU8"/>
<dbReference type="SUPFAM" id="SSF53613">
    <property type="entry name" value="Ribokinase-like"/>
    <property type="match status" value="1"/>
</dbReference>
<evidence type="ECO:0000259" key="4">
    <source>
        <dbReference type="Pfam" id="PF00294"/>
    </source>
</evidence>
<evidence type="ECO:0000313" key="6">
    <source>
        <dbReference type="Proteomes" id="UP000178735"/>
    </source>
</evidence>
<sequence>MAKLYDVFGVGNPLMDIVVAINDDFLKKLSITKGMFNLVDYDRLQYVFKEISGYKQEVEAGDSTANTMAGIANLGGVPAYQGCVGNDDYAKLYEEKTLKQGIKSKIVKVEGHTGVAVALITPDSERSFATYLGVACSMKKEYLALADIENSKYFHLTGYQLEDPGLREMALAAMEHAKARGVKISVDVADKGVVARNRDFITGLLKKYVDVLFANEEEGLALTGEAPDKAIHSMGELAKVACLKVGKEGSMIIEDGKIHKIPGYSAKPVDTTGAGDMYAAGLLFGLTQGFDIEKSGKIGSFSAARIVEVYGARPKFDLKELIKNI</sequence>
<dbReference type="GO" id="GO:0016301">
    <property type="term" value="F:kinase activity"/>
    <property type="evidence" value="ECO:0007669"/>
    <property type="project" value="UniProtKB-KW"/>
</dbReference>
<reference evidence="5 6" key="1">
    <citation type="journal article" date="2016" name="Nat. Commun.">
        <title>Thousands of microbial genomes shed light on interconnected biogeochemical processes in an aquifer system.</title>
        <authorList>
            <person name="Anantharaman K."/>
            <person name="Brown C.T."/>
            <person name="Hug L.A."/>
            <person name="Sharon I."/>
            <person name="Castelle C.J."/>
            <person name="Probst A.J."/>
            <person name="Thomas B.C."/>
            <person name="Singh A."/>
            <person name="Wilkins M.J."/>
            <person name="Karaoz U."/>
            <person name="Brodie E.L."/>
            <person name="Williams K.H."/>
            <person name="Hubbard S.S."/>
            <person name="Banfield J.F."/>
        </authorList>
    </citation>
    <scope>NUCLEOTIDE SEQUENCE [LARGE SCALE GENOMIC DNA]</scope>
</reference>
<comment type="caution">
    <text evidence="5">The sequence shown here is derived from an EMBL/GenBank/DDBJ whole genome shotgun (WGS) entry which is preliminary data.</text>
</comment>
<dbReference type="InterPro" id="IPR002173">
    <property type="entry name" value="Carboh/pur_kinase_PfkB_CS"/>
</dbReference>
<organism evidence="5 6">
    <name type="scientific">Candidatus Wallbacteria bacterium GWC2_49_35</name>
    <dbReference type="NCBI Taxonomy" id="1817813"/>
    <lineage>
        <taxon>Bacteria</taxon>
        <taxon>Candidatus Walliibacteriota</taxon>
    </lineage>
</organism>
<comment type="similarity">
    <text evidence="1">Belongs to the carbohydrate kinase PfkB family.</text>
</comment>
<evidence type="ECO:0000256" key="2">
    <source>
        <dbReference type="ARBA" id="ARBA00022679"/>
    </source>
</evidence>
<gene>
    <name evidence="5" type="ORF">A2008_03025</name>
</gene>
<evidence type="ECO:0000256" key="1">
    <source>
        <dbReference type="ARBA" id="ARBA00010688"/>
    </source>
</evidence>
<dbReference type="Proteomes" id="UP000178735">
    <property type="component" value="Unassembled WGS sequence"/>
</dbReference>
<dbReference type="InterPro" id="IPR029056">
    <property type="entry name" value="Ribokinase-like"/>
</dbReference>
<name>A0A1F7WTU8_9BACT</name>
<dbReference type="Pfam" id="PF00294">
    <property type="entry name" value="PfkB"/>
    <property type="match status" value="1"/>
</dbReference>
<proteinExistence type="inferred from homology"/>
<dbReference type="InterPro" id="IPR011611">
    <property type="entry name" value="PfkB_dom"/>
</dbReference>
<dbReference type="CDD" id="cd01168">
    <property type="entry name" value="adenosine_kinase"/>
    <property type="match status" value="1"/>
</dbReference>
<dbReference type="EMBL" id="MGFH01000074">
    <property type="protein sequence ID" value="OGM06232.1"/>
    <property type="molecule type" value="Genomic_DNA"/>
</dbReference>
<dbReference type="InterPro" id="IPR052700">
    <property type="entry name" value="Carb_kinase_PfkB-like"/>
</dbReference>
<protein>
    <recommendedName>
        <fullName evidence="4">Carbohydrate kinase PfkB domain-containing protein</fullName>
    </recommendedName>
</protein>
<keyword evidence="3" id="KW-0418">Kinase</keyword>
<evidence type="ECO:0000313" key="5">
    <source>
        <dbReference type="EMBL" id="OGM06232.1"/>
    </source>
</evidence>
<evidence type="ECO:0000256" key="3">
    <source>
        <dbReference type="ARBA" id="ARBA00022777"/>
    </source>
</evidence>
<keyword evidence="2" id="KW-0808">Transferase</keyword>
<dbReference type="PROSITE" id="PS00584">
    <property type="entry name" value="PFKB_KINASES_2"/>
    <property type="match status" value="1"/>
</dbReference>
<dbReference type="PANTHER" id="PTHR43320">
    <property type="entry name" value="SUGAR KINASE"/>
    <property type="match status" value="1"/>
</dbReference>